<dbReference type="Proteomes" id="UP000287502">
    <property type="component" value="Chromosome"/>
</dbReference>
<dbReference type="AlphaFoldDB" id="A0A3R5XY60"/>
<keyword evidence="2" id="KW-1185">Reference proteome</keyword>
<dbReference type="RefSeq" id="WP_128467409.1">
    <property type="nucleotide sequence ID" value="NZ_CP035108.1"/>
</dbReference>
<accession>A0A3R5XY60</accession>
<protein>
    <submittedName>
        <fullName evidence="1">Uncharacterized protein</fullName>
    </submittedName>
</protein>
<dbReference type="EMBL" id="CP035108">
    <property type="protein sequence ID" value="QAR34104.1"/>
    <property type="molecule type" value="Genomic_DNA"/>
</dbReference>
<gene>
    <name evidence="1" type="ORF">EP073_12025</name>
</gene>
<reference evidence="1 2" key="1">
    <citation type="submission" date="2019-01" db="EMBL/GenBank/DDBJ databases">
        <title>Geovibrio thiophilus DSM 11263, complete genome.</title>
        <authorList>
            <person name="Spring S."/>
            <person name="Bunk B."/>
            <person name="Sproer C."/>
        </authorList>
    </citation>
    <scope>NUCLEOTIDE SEQUENCE [LARGE SCALE GENOMIC DNA]</scope>
    <source>
        <strain evidence="1 2">DSM 11263</strain>
    </source>
</reference>
<dbReference type="KEGG" id="gtl:EP073_12025"/>
<evidence type="ECO:0000313" key="1">
    <source>
        <dbReference type="EMBL" id="QAR34104.1"/>
    </source>
</evidence>
<organism evidence="1 2">
    <name type="scientific">Geovibrio thiophilus</name>
    <dbReference type="NCBI Taxonomy" id="139438"/>
    <lineage>
        <taxon>Bacteria</taxon>
        <taxon>Pseudomonadati</taxon>
        <taxon>Deferribacterota</taxon>
        <taxon>Deferribacteres</taxon>
        <taxon>Deferribacterales</taxon>
        <taxon>Geovibrionaceae</taxon>
        <taxon>Geovibrio</taxon>
    </lineage>
</organism>
<proteinExistence type="predicted"/>
<sequence length="218" mass="23233">MSIVLKNTNFAVSALAYDLDQTGQPAQLIVTDYTGFSQSGRFMAVIWSGGTASPLDDPEREIVELVPFGFPGFESTFNCYGGKEGTQKRNWAAGSRIAHVITAGKLDELEAEIGLKADTASAERIGTVSVKSADYSMNGAERAVIVNAGASAVRITLPEPAANTGRVFIVKRIDAGAAEVRVSAKSGELIDTQSADILLPSQWDRVQLISNGTDWYTV</sequence>
<evidence type="ECO:0000313" key="2">
    <source>
        <dbReference type="Proteomes" id="UP000287502"/>
    </source>
</evidence>
<name>A0A3R5XY60_9BACT</name>
<dbReference type="OrthoDB" id="657052at2"/>